<feature type="domain" description="ATP-dependent RecD2 DNA helicase-like helix-hairpin-helix" evidence="6">
    <location>
        <begin position="151"/>
        <end position="241"/>
    </location>
</feature>
<dbReference type="GO" id="GO:0006310">
    <property type="term" value="P:DNA recombination"/>
    <property type="evidence" value="ECO:0007669"/>
    <property type="project" value="InterPro"/>
</dbReference>
<evidence type="ECO:0000259" key="5">
    <source>
        <dbReference type="Pfam" id="PF13538"/>
    </source>
</evidence>
<evidence type="ECO:0000259" key="7">
    <source>
        <dbReference type="Pfam" id="PF18335"/>
    </source>
</evidence>
<evidence type="ECO:0000259" key="6">
    <source>
        <dbReference type="Pfam" id="PF14490"/>
    </source>
</evidence>
<dbReference type="Gene3D" id="2.30.30.940">
    <property type="match status" value="1"/>
</dbReference>
<keyword evidence="2 3" id="KW-0067">ATP-binding</keyword>
<dbReference type="GO" id="GO:0043139">
    <property type="term" value="F:5'-3' DNA helicase activity"/>
    <property type="evidence" value="ECO:0007669"/>
    <property type="project" value="UniProtKB-UniRule"/>
</dbReference>
<keyword evidence="3 9" id="KW-0347">Helicase</keyword>
<dbReference type="Pfam" id="PF13245">
    <property type="entry name" value="AAA_19"/>
    <property type="match status" value="1"/>
</dbReference>
<evidence type="ECO:0000256" key="3">
    <source>
        <dbReference type="HAMAP-Rule" id="MF_01488"/>
    </source>
</evidence>
<feature type="binding site" evidence="3">
    <location>
        <begin position="360"/>
        <end position="364"/>
    </location>
    <ligand>
        <name>ATP</name>
        <dbReference type="ChEBI" id="CHEBI:30616"/>
    </ligand>
</feature>
<dbReference type="HAMAP" id="MF_01488">
    <property type="entry name" value="RecD2"/>
    <property type="match status" value="1"/>
</dbReference>
<organism evidence="9 10">
    <name type="scientific">Ruoffia tabacinasalis</name>
    <dbReference type="NCBI Taxonomy" id="87458"/>
    <lineage>
        <taxon>Bacteria</taxon>
        <taxon>Bacillati</taxon>
        <taxon>Bacillota</taxon>
        <taxon>Bacilli</taxon>
        <taxon>Lactobacillales</taxon>
        <taxon>Aerococcaceae</taxon>
        <taxon>Ruoffia</taxon>
    </lineage>
</organism>
<dbReference type="InterPro" id="IPR029493">
    <property type="entry name" value="RecD2-like_HHH"/>
</dbReference>
<dbReference type="InterPro" id="IPR006345">
    <property type="entry name" value="RecD2"/>
</dbReference>
<dbReference type="SUPFAM" id="SSF52540">
    <property type="entry name" value="P-loop containing nucleoside triphosphate hydrolases"/>
    <property type="match status" value="1"/>
</dbReference>
<keyword evidence="3" id="KW-0238">DNA-binding</keyword>
<feature type="domain" description="ATP-dependent RecD2 DNA helicase SH3" evidence="7">
    <location>
        <begin position="583"/>
        <end position="653"/>
    </location>
</feature>
<accession>A0A5R9DWZ4</accession>
<dbReference type="NCBIfam" id="TIGR01448">
    <property type="entry name" value="recD_rel"/>
    <property type="match status" value="1"/>
</dbReference>
<dbReference type="Pfam" id="PF23139">
    <property type="entry name" value="OB_YrrC"/>
    <property type="match status" value="1"/>
</dbReference>
<dbReference type="Gene3D" id="3.40.50.300">
    <property type="entry name" value="P-loop containing nucleotide triphosphate hydrolases"/>
    <property type="match status" value="2"/>
</dbReference>
<dbReference type="AlphaFoldDB" id="A0A5R9DWZ4"/>
<comment type="function">
    <text evidence="3">DNA-dependent ATPase and ATP-dependent 5'-3' DNA helicase. Has no activity on blunt DNA or DNA with 3'-overhangs, requires at least 10 bases of 5'-ssDNA for helicase activity.</text>
</comment>
<name>A0A5R9DWZ4_9LACT</name>
<evidence type="ECO:0000256" key="2">
    <source>
        <dbReference type="ARBA" id="ARBA00022840"/>
    </source>
</evidence>
<dbReference type="PANTHER" id="PTHR43788">
    <property type="entry name" value="DNA2/NAM7 HELICASE FAMILY MEMBER"/>
    <property type="match status" value="1"/>
</dbReference>
<feature type="compositionally biased region" description="Acidic residues" evidence="4">
    <location>
        <begin position="751"/>
        <end position="760"/>
    </location>
</feature>
<dbReference type="InterPro" id="IPR041451">
    <property type="entry name" value="RecD2_SH13"/>
</dbReference>
<dbReference type="Proteomes" id="UP000306420">
    <property type="component" value="Unassembled WGS sequence"/>
</dbReference>
<dbReference type="InterPro" id="IPR050534">
    <property type="entry name" value="Coronavir_polyprotein_1ab"/>
</dbReference>
<dbReference type="GO" id="GO:0003677">
    <property type="term" value="F:DNA binding"/>
    <property type="evidence" value="ECO:0007669"/>
    <property type="project" value="UniProtKB-UniRule"/>
</dbReference>
<protein>
    <recommendedName>
        <fullName evidence="3">ATP-dependent RecD2 DNA helicase</fullName>
        <ecNumber evidence="3">5.6.2.3</ecNumber>
    </recommendedName>
    <alternativeName>
        <fullName evidence="3">DNA 5'-3' helicase subunit RecD2</fullName>
    </alternativeName>
</protein>
<dbReference type="OrthoDB" id="9803432at2"/>
<dbReference type="EC" id="5.6.2.3" evidence="3"/>
<dbReference type="InterPro" id="IPR027785">
    <property type="entry name" value="UvrD-like_helicase_C"/>
</dbReference>
<keyword evidence="1 3" id="KW-0547">Nucleotide-binding</keyword>
<comment type="caution">
    <text evidence="9">The sequence shown here is derived from an EMBL/GenBank/DDBJ whole genome shotgun (WGS) entry which is preliminary data.</text>
</comment>
<evidence type="ECO:0000256" key="4">
    <source>
        <dbReference type="SAM" id="MobiDB-lite"/>
    </source>
</evidence>
<dbReference type="Pfam" id="PF13538">
    <property type="entry name" value="UvrD_C_2"/>
    <property type="match status" value="1"/>
</dbReference>
<dbReference type="CDD" id="cd18809">
    <property type="entry name" value="SF1_C_RecD"/>
    <property type="match status" value="1"/>
</dbReference>
<dbReference type="EMBL" id="VBSP01000020">
    <property type="protein sequence ID" value="TLQ41071.1"/>
    <property type="molecule type" value="Genomic_DNA"/>
</dbReference>
<dbReference type="GO" id="GO:0016887">
    <property type="term" value="F:ATP hydrolysis activity"/>
    <property type="evidence" value="ECO:0007669"/>
    <property type="project" value="RHEA"/>
</dbReference>
<dbReference type="Pfam" id="PF18335">
    <property type="entry name" value="SH3_13"/>
    <property type="match status" value="1"/>
</dbReference>
<dbReference type="InterPro" id="IPR055446">
    <property type="entry name" value="RecD2_N_OB"/>
</dbReference>
<feature type="domain" description="ATP-dependent RecD2 DNA helicase OB-fold" evidence="8">
    <location>
        <begin position="7"/>
        <end position="85"/>
    </location>
</feature>
<gene>
    <name evidence="3" type="primary">recD2</name>
    <name evidence="9" type="ORF">FEZ33_06725</name>
</gene>
<comment type="similarity">
    <text evidence="3">Belongs to the RecD family. RecD2 subfamily.</text>
</comment>
<feature type="region of interest" description="Disordered" evidence="4">
    <location>
        <begin position="750"/>
        <end position="787"/>
    </location>
</feature>
<keyword evidence="3" id="KW-0378">Hydrolase</keyword>
<keyword evidence="3" id="KW-0413">Isomerase</keyword>
<sequence>MSQGEELVVGVVEAIFFENPSNFYKVVRISVDQDETDLLLDEELVITGMFASLHLDTEYQFFGKLTNHPKYGEQFAVTRYQQKAPTSYEGLVDYLSSSRFKGIGKVLAERIVDELGQDAIDTIISDSNALKDVTGLSKAKAENLREGLLRHQGTERIFMQLSEWGFGPALSDKIYRAYESETITLIKENPYKLIEDVDGIGFSKADQLAEQLDFDAEDINRIVSGIYVSVLELSNSDGDTYVPEEVAKKNGRKLLESSRRYLISDELLERAVELAVQNEQLMRLVDNLMIPSLYYAELNIVKKIDNYYQYEQIERFEEDEIDEAIEEVVKISGINYDESQRQALKTSIQSPISVITGGPGTGKTTLIKGIILLHSILHDYDLEQATKKVDENPVLLAAPTGRAAKRMQETTGLPASTIHRLIGFNRDSQVDEFYAAELEGSLLIVDEMSMVDTWLMNWLVQAIPYHLQVVLVGDKDQLPSVGPGKVFSDLIESDVLPVLRLEKIYRQAQNSTIIDLAHKIRQGILPDDFLMKQHDRSFIQAPAQQIGHVVQQIIVAAKKKGFDATNLQVLAPMYKGPAGINALNTLLQELLNPPKPRKREINHFDSVFRVGDKVLQLVNNSEDGVYNGDIGRIESIHFKKETASKVEEITVSFDNVELVYKKSDLDQLTLAYCTSIHKAQGSEYPLVILPLVDMFSRLLQKDILYTAITRAQSSLIMLGNPDSFYKAVTSEKEPRKTFLRDLLMVQFDKEASEDEDDEAEEQTKEEEPSQQTPEAEAIQMELEEQIEEPLELREATINQIDPMINMDGVTPYDFMSSTN</sequence>
<feature type="domain" description="UvrD-like helicase C-terminal" evidence="5">
    <location>
        <begin position="670"/>
        <end position="717"/>
    </location>
</feature>
<evidence type="ECO:0000313" key="9">
    <source>
        <dbReference type="EMBL" id="TLQ41071.1"/>
    </source>
</evidence>
<dbReference type="Gene3D" id="1.10.10.2220">
    <property type="match status" value="1"/>
</dbReference>
<dbReference type="GO" id="GO:0005524">
    <property type="term" value="F:ATP binding"/>
    <property type="evidence" value="ECO:0007669"/>
    <property type="project" value="UniProtKB-UniRule"/>
</dbReference>
<dbReference type="CDD" id="cd17933">
    <property type="entry name" value="DEXSc_RecD-like"/>
    <property type="match status" value="1"/>
</dbReference>
<evidence type="ECO:0000313" key="10">
    <source>
        <dbReference type="Proteomes" id="UP000306420"/>
    </source>
</evidence>
<proteinExistence type="inferred from homology"/>
<comment type="catalytic activity">
    <reaction evidence="3">
        <text>ATP + H2O = ADP + phosphate + H(+)</text>
        <dbReference type="Rhea" id="RHEA:13065"/>
        <dbReference type="ChEBI" id="CHEBI:15377"/>
        <dbReference type="ChEBI" id="CHEBI:15378"/>
        <dbReference type="ChEBI" id="CHEBI:30616"/>
        <dbReference type="ChEBI" id="CHEBI:43474"/>
        <dbReference type="ChEBI" id="CHEBI:456216"/>
        <dbReference type="EC" id="5.6.2.3"/>
    </reaction>
</comment>
<dbReference type="PANTHER" id="PTHR43788:SF6">
    <property type="entry name" value="DNA HELICASE B"/>
    <property type="match status" value="1"/>
</dbReference>
<feature type="compositionally biased region" description="Low complexity" evidence="4">
    <location>
        <begin position="769"/>
        <end position="780"/>
    </location>
</feature>
<reference evidence="9 10" key="1">
    <citation type="submission" date="2019-05" db="EMBL/GenBank/DDBJ databases">
        <title>The metagenome of a microbial culture collection derived from dairy environment covers the genomic content of the human microbiome.</title>
        <authorList>
            <person name="Roder T."/>
            <person name="Wuthrich D."/>
            <person name="Sattari Z."/>
            <person name="Von Ah U."/>
            <person name="Bar C."/>
            <person name="Ronchi F."/>
            <person name="Macpherson A.J."/>
            <person name="Ganal-Vonarburg S.C."/>
            <person name="Bruggmann R."/>
            <person name="Vergeres G."/>
        </authorList>
    </citation>
    <scope>NUCLEOTIDE SEQUENCE [LARGE SCALE GENOMIC DNA]</scope>
    <source>
        <strain evidence="9 10">FAM 24227</strain>
    </source>
</reference>
<dbReference type="InterPro" id="IPR027417">
    <property type="entry name" value="P-loop_NTPase"/>
</dbReference>
<dbReference type="GO" id="GO:0017116">
    <property type="term" value="F:single-stranded DNA helicase activity"/>
    <property type="evidence" value="ECO:0007669"/>
    <property type="project" value="TreeGrafter"/>
</dbReference>
<evidence type="ECO:0000256" key="1">
    <source>
        <dbReference type="ARBA" id="ARBA00022741"/>
    </source>
</evidence>
<evidence type="ECO:0000259" key="8">
    <source>
        <dbReference type="Pfam" id="PF23139"/>
    </source>
</evidence>
<dbReference type="RefSeq" id="WP_138404638.1">
    <property type="nucleotide sequence ID" value="NZ_VBSP01000020.1"/>
</dbReference>
<dbReference type="GO" id="GO:0009338">
    <property type="term" value="C:exodeoxyribonuclease V complex"/>
    <property type="evidence" value="ECO:0007669"/>
    <property type="project" value="TreeGrafter"/>
</dbReference>
<dbReference type="Pfam" id="PF14490">
    <property type="entry name" value="HHH_RecD2"/>
    <property type="match status" value="1"/>
</dbReference>